<keyword evidence="5 8" id="KW-0413">Isomerase</keyword>
<dbReference type="KEGG" id="mis:MICPUN_92573"/>
<dbReference type="AlphaFoldDB" id="C1EIK5"/>
<dbReference type="GO" id="GO:0009045">
    <property type="term" value="F:xylose isomerase activity"/>
    <property type="evidence" value="ECO:0007669"/>
    <property type="project" value="UniProtKB-EC"/>
</dbReference>
<dbReference type="OMA" id="IAYWHTF"/>
<dbReference type="GO" id="GO:0046872">
    <property type="term" value="F:metal ion binding"/>
    <property type="evidence" value="ECO:0007669"/>
    <property type="project" value="UniProtKB-KW"/>
</dbReference>
<dbReference type="PANTHER" id="PTHR48408:SF1">
    <property type="entry name" value="XYLOSE ISOMERASE"/>
    <property type="match status" value="1"/>
</dbReference>
<dbReference type="HAMAP" id="MF_00455">
    <property type="entry name" value="Xylose_isom_A"/>
    <property type="match status" value="1"/>
</dbReference>
<dbReference type="InterPro" id="IPR036237">
    <property type="entry name" value="Xyl_isomerase-like_sf"/>
</dbReference>
<dbReference type="Proteomes" id="UP000002009">
    <property type="component" value="Chromosome 15"/>
</dbReference>
<evidence type="ECO:0000256" key="6">
    <source>
        <dbReference type="ARBA" id="ARBA00023277"/>
    </source>
</evidence>
<evidence type="ECO:0000256" key="4">
    <source>
        <dbReference type="ARBA" id="ARBA00022723"/>
    </source>
</evidence>
<dbReference type="NCBIfam" id="NF003998">
    <property type="entry name" value="PRK05474.1"/>
    <property type="match status" value="1"/>
</dbReference>
<evidence type="ECO:0000256" key="7">
    <source>
        <dbReference type="ARBA" id="ARBA00033659"/>
    </source>
</evidence>
<dbReference type="NCBIfam" id="TIGR02630">
    <property type="entry name" value="xylose_isom_A"/>
    <property type="match status" value="1"/>
</dbReference>
<gene>
    <name evidence="9" type="ORF">MICPUN_92573</name>
</gene>
<evidence type="ECO:0000313" key="10">
    <source>
        <dbReference type="Proteomes" id="UP000002009"/>
    </source>
</evidence>
<accession>C1EIK5</accession>
<dbReference type="PROSITE" id="PS51415">
    <property type="entry name" value="XYLOSE_ISOMERASE"/>
    <property type="match status" value="1"/>
</dbReference>
<name>C1EIK5_MICCC</name>
<dbReference type="GeneID" id="8249551"/>
<comment type="catalytic activity">
    <reaction evidence="7 8">
        <text>alpha-D-xylose = alpha-D-xylulofuranose</text>
        <dbReference type="Rhea" id="RHEA:22816"/>
        <dbReference type="ChEBI" id="CHEBI:28518"/>
        <dbReference type="ChEBI" id="CHEBI:188998"/>
        <dbReference type="EC" id="5.3.1.5"/>
    </reaction>
</comment>
<dbReference type="EC" id="5.3.1.5" evidence="2 8"/>
<reference evidence="9 10" key="1">
    <citation type="journal article" date="2009" name="Science">
        <title>Green evolution and dynamic adaptations revealed by genomes of the marine picoeukaryotes Micromonas.</title>
        <authorList>
            <person name="Worden A.Z."/>
            <person name="Lee J.H."/>
            <person name="Mock T."/>
            <person name="Rouze P."/>
            <person name="Simmons M.P."/>
            <person name="Aerts A.L."/>
            <person name="Allen A.E."/>
            <person name="Cuvelier M.L."/>
            <person name="Derelle E."/>
            <person name="Everett M.V."/>
            <person name="Foulon E."/>
            <person name="Grimwood J."/>
            <person name="Gundlach H."/>
            <person name="Henrissat B."/>
            <person name="Napoli C."/>
            <person name="McDonald S.M."/>
            <person name="Parker M.S."/>
            <person name="Rombauts S."/>
            <person name="Salamov A."/>
            <person name="Von Dassow P."/>
            <person name="Badger J.H."/>
            <person name="Coutinho P.M."/>
            <person name="Demir E."/>
            <person name="Dubchak I."/>
            <person name="Gentemann C."/>
            <person name="Eikrem W."/>
            <person name="Gready J.E."/>
            <person name="John U."/>
            <person name="Lanier W."/>
            <person name="Lindquist E.A."/>
            <person name="Lucas S."/>
            <person name="Mayer K.F."/>
            <person name="Moreau H."/>
            <person name="Not F."/>
            <person name="Otillar R."/>
            <person name="Panaud O."/>
            <person name="Pangilinan J."/>
            <person name="Paulsen I."/>
            <person name="Piegu B."/>
            <person name="Poliakov A."/>
            <person name="Robbens S."/>
            <person name="Schmutz J."/>
            <person name="Toulza E."/>
            <person name="Wyss T."/>
            <person name="Zelensky A."/>
            <person name="Zhou K."/>
            <person name="Armbrust E.V."/>
            <person name="Bhattacharya D."/>
            <person name="Goodenough U.W."/>
            <person name="Van de Peer Y."/>
            <person name="Grigoriev I.V."/>
        </authorList>
    </citation>
    <scope>NUCLEOTIDE SEQUENCE [LARGE SCALE GENOMIC DNA]</scope>
    <source>
        <strain evidence="10">RCC299 / NOUM17</strain>
    </source>
</reference>
<evidence type="ECO:0000313" key="9">
    <source>
        <dbReference type="EMBL" id="ACO67878.1"/>
    </source>
</evidence>
<keyword evidence="3 8" id="KW-0859">Xylose metabolism</keyword>
<evidence type="ECO:0000256" key="1">
    <source>
        <dbReference type="ARBA" id="ARBA00005765"/>
    </source>
</evidence>
<dbReference type="GO" id="GO:0042732">
    <property type="term" value="P:D-xylose metabolic process"/>
    <property type="evidence" value="ECO:0007669"/>
    <property type="project" value="UniProtKB-KW"/>
</dbReference>
<evidence type="ECO:0000256" key="2">
    <source>
        <dbReference type="ARBA" id="ARBA00011958"/>
    </source>
</evidence>
<dbReference type="STRING" id="296587.C1EIK5"/>
<dbReference type="PANTHER" id="PTHR48408">
    <property type="match status" value="1"/>
</dbReference>
<dbReference type="PRINTS" id="PR00688">
    <property type="entry name" value="XYLOSISMRASE"/>
</dbReference>
<proteinExistence type="inferred from homology"/>
<sequence length="411" mass="45455">MKDWLRFSVAFWHSIRNDGSDPFGFPTKRWPWDAAPAGCEDPPPPIELAKRRMRAVFELMRKLGVDLWCFHDRDIAPRGDTLEETNANLDEIVEYAAQLQEGTDIRPLWGTAQLFAEPHYMHGAATSPSVDVFVRAAAQVKKAMDATARLGGENFNFWGGREGYAFLPTTELKTERTHAAMFFKMARDYWVKDLKQKGKPLLIEPKPQEPSKHQYDWDVGTTAGFLREFGLEKDFKLNVECNHATLAGHSCSHEIETAVAMDMLGGLDANTGDPQVGWDTDQFMTDGREAALVLSAIVRSKGFAPGGINFDAKTRRESTDVNDLLYAHIGGMDAMANGLKLAAKLVDPDGALERVKRERYSSWASELGAKIEKGKATLKELEKLALEADGEPAVGSGKQELADNIIAAVVG</sequence>
<dbReference type="FunCoup" id="C1EIK5">
    <property type="interactions" value="77"/>
</dbReference>
<evidence type="ECO:0000256" key="8">
    <source>
        <dbReference type="RuleBase" id="RU000609"/>
    </source>
</evidence>
<keyword evidence="6 8" id="KW-0119">Carbohydrate metabolism</keyword>
<dbReference type="eggNOG" id="ENOG502QRMS">
    <property type="taxonomic scope" value="Eukaryota"/>
</dbReference>
<keyword evidence="10" id="KW-1185">Reference proteome</keyword>
<dbReference type="SUPFAM" id="SSF51658">
    <property type="entry name" value="Xylose isomerase-like"/>
    <property type="match status" value="1"/>
</dbReference>
<evidence type="ECO:0000256" key="3">
    <source>
        <dbReference type="ARBA" id="ARBA00022629"/>
    </source>
</evidence>
<dbReference type="EMBL" id="CP001333">
    <property type="protein sequence ID" value="ACO67878.1"/>
    <property type="molecule type" value="Genomic_DNA"/>
</dbReference>
<dbReference type="OrthoDB" id="1730074at2759"/>
<dbReference type="InParanoid" id="C1EIK5"/>
<keyword evidence="4 8" id="KW-0479">Metal-binding</keyword>
<protein>
    <recommendedName>
        <fullName evidence="2 8">Xylose isomerase</fullName>
        <ecNumber evidence="2 8">5.3.1.5</ecNumber>
    </recommendedName>
</protein>
<comment type="similarity">
    <text evidence="1 8">Belongs to the xylose isomerase family.</text>
</comment>
<dbReference type="RefSeq" id="XP_002506620.1">
    <property type="nucleotide sequence ID" value="XM_002506574.1"/>
</dbReference>
<organism evidence="9 10">
    <name type="scientific">Micromonas commoda (strain RCC299 / NOUM17 / CCMP2709)</name>
    <name type="common">Picoplanktonic green alga</name>
    <dbReference type="NCBI Taxonomy" id="296587"/>
    <lineage>
        <taxon>Eukaryota</taxon>
        <taxon>Viridiplantae</taxon>
        <taxon>Chlorophyta</taxon>
        <taxon>Mamiellophyceae</taxon>
        <taxon>Mamiellales</taxon>
        <taxon>Mamiellaceae</taxon>
        <taxon>Micromonas</taxon>
    </lineage>
</organism>
<dbReference type="InterPro" id="IPR013452">
    <property type="entry name" value="Xylose_isom_bac"/>
</dbReference>
<dbReference type="Gene3D" id="3.20.20.150">
    <property type="entry name" value="Divalent-metal-dependent TIM barrel enzymes"/>
    <property type="match status" value="1"/>
</dbReference>
<evidence type="ECO:0000256" key="5">
    <source>
        <dbReference type="ARBA" id="ARBA00023235"/>
    </source>
</evidence>
<dbReference type="InterPro" id="IPR001998">
    <property type="entry name" value="Xylose_isomerase"/>
</dbReference>